<dbReference type="GO" id="GO:0008270">
    <property type="term" value="F:zinc ion binding"/>
    <property type="evidence" value="ECO:0007669"/>
    <property type="project" value="UniProtKB-KW"/>
</dbReference>
<gene>
    <name evidence="20" type="ORF">I303_08140</name>
    <name evidence="21" type="ORF">I303_106602</name>
</gene>
<comment type="function">
    <text evidence="15">Possesses 5'-&gt;3' exoribonuclease activity. May promote termination of transcription by RNA polymerase II.</text>
</comment>
<evidence type="ECO:0000256" key="10">
    <source>
        <dbReference type="ARBA" id="ARBA00023054"/>
    </source>
</evidence>
<protein>
    <recommendedName>
        <fullName evidence="15">5'-3' exoribonuclease</fullName>
        <ecNumber evidence="15">3.1.13.-</ecNumber>
    </recommendedName>
</protein>
<feature type="coiled-coil region" evidence="17">
    <location>
        <begin position="126"/>
        <end position="156"/>
    </location>
</feature>
<dbReference type="RefSeq" id="XP_018259212.1">
    <property type="nucleotide sequence ID" value="XM_018411400.1"/>
</dbReference>
<comment type="function">
    <text evidence="13">Possesses 5'-&gt;3' exoribonuclease activity. Required for the processing of nuclear mRNA and rRNA precursors. May promote the termination of transcription by RNA polymerase II. Essential for vegetative cell growth and chromosome segregation.</text>
</comment>
<dbReference type="KEGG" id="kdj:28971839"/>
<dbReference type="GO" id="GO:0006353">
    <property type="term" value="P:DNA-templated transcription termination"/>
    <property type="evidence" value="ECO:0007669"/>
    <property type="project" value="UniProtKB-KW"/>
</dbReference>
<feature type="region of interest" description="Disordered" evidence="18">
    <location>
        <begin position="977"/>
        <end position="1062"/>
    </location>
</feature>
<keyword evidence="12" id="KW-0539">Nucleus</keyword>
<feature type="compositionally biased region" description="Polar residues" evidence="18">
    <location>
        <begin position="1018"/>
        <end position="1030"/>
    </location>
</feature>
<dbReference type="EMBL" id="KI894037">
    <property type="protein sequence ID" value="OBR81370.1"/>
    <property type="molecule type" value="Genomic_DNA"/>
</dbReference>
<dbReference type="InterPro" id="IPR001878">
    <property type="entry name" value="Znf_CCHC"/>
</dbReference>
<dbReference type="Gene3D" id="3.40.50.12390">
    <property type="match status" value="1"/>
</dbReference>
<feature type="compositionally biased region" description="Acidic residues" evidence="18">
    <location>
        <begin position="654"/>
        <end position="663"/>
    </location>
</feature>
<evidence type="ECO:0000256" key="14">
    <source>
        <dbReference type="ARBA" id="ARBA00046943"/>
    </source>
</evidence>
<keyword evidence="16" id="KW-0862">Zinc</keyword>
<evidence type="ECO:0000256" key="16">
    <source>
        <dbReference type="PROSITE-ProRule" id="PRU00047"/>
    </source>
</evidence>
<dbReference type="FunFam" id="3.40.50.12390:FF:000005">
    <property type="entry name" value="5'-3' exoribonuclease 2"/>
    <property type="match status" value="1"/>
</dbReference>
<reference evidence="21" key="3">
    <citation type="submission" date="2024-02" db="EMBL/GenBank/DDBJ databases">
        <title>Comparative genomics of Cryptococcus and Kwoniella reveals pathogenesis evolution and contrasting modes of karyotype evolution via chromosome fusion or intercentromeric recombination.</title>
        <authorList>
            <person name="Coelho M.A."/>
            <person name="David-Palma M."/>
            <person name="Shea T."/>
            <person name="Bowers K."/>
            <person name="McGinley-Smith S."/>
            <person name="Mohammad A.W."/>
            <person name="Gnirke A."/>
            <person name="Yurkov A.M."/>
            <person name="Nowrousian M."/>
            <person name="Sun S."/>
            <person name="Cuomo C.A."/>
            <person name="Heitman J."/>
        </authorList>
    </citation>
    <scope>NUCLEOTIDE SEQUENCE</scope>
    <source>
        <strain evidence="21">CBS 10117</strain>
    </source>
</reference>
<keyword evidence="22" id="KW-1185">Reference proteome</keyword>
<accession>A0A1A5ZU99</accession>
<keyword evidence="7 15" id="KW-0378">Hydrolase</keyword>
<evidence type="ECO:0000256" key="3">
    <source>
        <dbReference type="ARBA" id="ARBA00022472"/>
    </source>
</evidence>
<dbReference type="GO" id="GO:0004534">
    <property type="term" value="F:5'-3' RNA exonuclease activity"/>
    <property type="evidence" value="ECO:0007669"/>
    <property type="project" value="UniProtKB-UniRule"/>
</dbReference>
<dbReference type="InterPro" id="IPR017151">
    <property type="entry name" value="Xrn2/3/4"/>
</dbReference>
<evidence type="ECO:0000256" key="5">
    <source>
        <dbReference type="ARBA" id="ARBA00022664"/>
    </source>
</evidence>
<dbReference type="PROSITE" id="PS50158">
    <property type="entry name" value="ZF_CCHC"/>
    <property type="match status" value="1"/>
</dbReference>
<keyword evidence="9" id="KW-0805">Transcription regulation</keyword>
<evidence type="ECO:0000256" key="12">
    <source>
        <dbReference type="ARBA" id="ARBA00023242"/>
    </source>
</evidence>
<feature type="region of interest" description="Disordered" evidence="18">
    <location>
        <begin position="1122"/>
        <end position="1196"/>
    </location>
</feature>
<dbReference type="Proteomes" id="UP000078595">
    <property type="component" value="Chromosome 8"/>
</dbReference>
<evidence type="ECO:0000313" key="22">
    <source>
        <dbReference type="Proteomes" id="UP000078595"/>
    </source>
</evidence>
<feature type="domain" description="CCHC-type" evidence="19">
    <location>
        <begin position="281"/>
        <end position="294"/>
    </location>
</feature>
<keyword evidence="11" id="KW-0804">Transcription</keyword>
<evidence type="ECO:0000256" key="13">
    <source>
        <dbReference type="ARBA" id="ARBA00046137"/>
    </source>
</evidence>
<comment type="similarity">
    <text evidence="2 15">Belongs to the 5'-3' exonuclease family. XRN2/RAT1 subfamily.</text>
</comment>
<dbReference type="EMBL" id="CP144537">
    <property type="protein sequence ID" value="WWC63996.1"/>
    <property type="molecule type" value="Genomic_DNA"/>
</dbReference>
<name>A0A1A5ZU99_9TREE</name>
<dbReference type="STRING" id="1296121.A0A1A5ZU99"/>
<keyword evidence="10 17" id="KW-0175">Coiled coil</keyword>
<evidence type="ECO:0000256" key="8">
    <source>
        <dbReference type="ARBA" id="ARBA00022839"/>
    </source>
</evidence>
<evidence type="ECO:0000256" key="18">
    <source>
        <dbReference type="SAM" id="MobiDB-lite"/>
    </source>
</evidence>
<dbReference type="PANTHER" id="PTHR12341">
    <property type="entry name" value="5'-&gt;3' EXORIBONUCLEASE"/>
    <property type="match status" value="1"/>
</dbReference>
<keyword evidence="6 15" id="KW-0540">Nuclease</keyword>
<dbReference type="FunFam" id="3.40.50.12390:FF:000003">
    <property type="entry name" value="5'-3' exoribonuclease"/>
    <property type="match status" value="1"/>
</dbReference>
<dbReference type="GO" id="GO:0005634">
    <property type="term" value="C:nucleus"/>
    <property type="evidence" value="ECO:0007669"/>
    <property type="project" value="UniProtKB-SubCell"/>
</dbReference>
<feature type="compositionally biased region" description="Gly residues" evidence="18">
    <location>
        <begin position="996"/>
        <end position="1013"/>
    </location>
</feature>
<feature type="compositionally biased region" description="Basic and acidic residues" evidence="18">
    <location>
        <begin position="421"/>
        <end position="450"/>
    </location>
</feature>
<dbReference type="PANTHER" id="PTHR12341:SF41">
    <property type="entry name" value="5'-3' EXORIBONUCLEASE 2"/>
    <property type="match status" value="1"/>
</dbReference>
<feature type="region of interest" description="Disordered" evidence="18">
    <location>
        <begin position="551"/>
        <end position="572"/>
    </location>
</feature>
<dbReference type="AlphaFoldDB" id="A0A1A5ZU99"/>
<evidence type="ECO:0000256" key="4">
    <source>
        <dbReference type="ARBA" id="ARBA00022552"/>
    </source>
</evidence>
<evidence type="ECO:0000256" key="11">
    <source>
        <dbReference type="ARBA" id="ARBA00023163"/>
    </source>
</evidence>
<dbReference type="GO" id="GO:0003723">
    <property type="term" value="F:RNA binding"/>
    <property type="evidence" value="ECO:0007669"/>
    <property type="project" value="TreeGrafter"/>
</dbReference>
<keyword evidence="4" id="KW-0698">rRNA processing</keyword>
<evidence type="ECO:0000256" key="17">
    <source>
        <dbReference type="SAM" id="Coils"/>
    </source>
</evidence>
<proteinExistence type="inferred from homology"/>
<keyword evidence="16" id="KW-0863">Zinc-finger</keyword>
<reference evidence="21" key="2">
    <citation type="submission" date="2013-07" db="EMBL/GenBank/DDBJ databases">
        <authorList>
            <consortium name="The Broad Institute Genome Sequencing Platform"/>
            <person name="Cuomo C."/>
            <person name="Litvintseva A."/>
            <person name="Chen Y."/>
            <person name="Heitman J."/>
            <person name="Sun S."/>
            <person name="Springer D."/>
            <person name="Dromer F."/>
            <person name="Young S.K."/>
            <person name="Zeng Q."/>
            <person name="Gargeya S."/>
            <person name="Fitzgerald M."/>
            <person name="Abouelleil A."/>
            <person name="Alvarado L."/>
            <person name="Berlin A.M."/>
            <person name="Chapman S.B."/>
            <person name="Dewar J."/>
            <person name="Goldberg J."/>
            <person name="Griggs A."/>
            <person name="Gujja S."/>
            <person name="Hansen M."/>
            <person name="Howarth C."/>
            <person name="Imamovic A."/>
            <person name="Larimer J."/>
            <person name="McCowan C."/>
            <person name="Murphy C."/>
            <person name="Pearson M."/>
            <person name="Priest M."/>
            <person name="Roberts A."/>
            <person name="Saif S."/>
            <person name="Shea T."/>
            <person name="Sykes S."/>
            <person name="Wortman J."/>
            <person name="Nusbaum C."/>
            <person name="Birren B."/>
        </authorList>
    </citation>
    <scope>NUCLEOTIDE SEQUENCE</scope>
    <source>
        <strain evidence="21">CBS 10117</strain>
    </source>
</reference>
<evidence type="ECO:0000256" key="9">
    <source>
        <dbReference type="ARBA" id="ARBA00023015"/>
    </source>
</evidence>
<dbReference type="CDD" id="cd18673">
    <property type="entry name" value="PIN_XRN1-2-like"/>
    <property type="match status" value="1"/>
</dbReference>
<reference evidence="20" key="1">
    <citation type="submission" date="2013-07" db="EMBL/GenBank/DDBJ databases">
        <title>The Genome Sequence of Cryptococcus dejecticola CBS10117.</title>
        <authorList>
            <consortium name="The Broad Institute Genome Sequencing Platform"/>
            <person name="Cuomo C."/>
            <person name="Litvintseva A."/>
            <person name="Chen Y."/>
            <person name="Heitman J."/>
            <person name="Sun S."/>
            <person name="Springer D."/>
            <person name="Dromer F."/>
            <person name="Young S.K."/>
            <person name="Zeng Q."/>
            <person name="Gargeya S."/>
            <person name="Fitzgerald M."/>
            <person name="Abouelleil A."/>
            <person name="Alvarado L."/>
            <person name="Berlin A.M."/>
            <person name="Chapman S.B."/>
            <person name="Dewar J."/>
            <person name="Goldberg J."/>
            <person name="Griggs A."/>
            <person name="Gujja S."/>
            <person name="Hansen M."/>
            <person name="Howarth C."/>
            <person name="Imamovic A."/>
            <person name="Larimer J."/>
            <person name="McCowan C."/>
            <person name="Murphy C."/>
            <person name="Pearson M."/>
            <person name="Priest M."/>
            <person name="Roberts A."/>
            <person name="Saif S."/>
            <person name="Shea T."/>
            <person name="Sykes S."/>
            <person name="Wortman J."/>
            <person name="Nusbaum C."/>
            <person name="Birren B."/>
        </authorList>
    </citation>
    <scope>NUCLEOTIDE SEQUENCE [LARGE SCALE GENOMIC DNA]</scope>
    <source>
        <strain evidence="20">CBS 10117</strain>
    </source>
</reference>
<keyword evidence="8 15" id="KW-0269">Exonuclease</keyword>
<feature type="compositionally biased region" description="Acidic residues" evidence="18">
    <location>
        <begin position="585"/>
        <end position="597"/>
    </location>
</feature>
<organism evidence="20">
    <name type="scientific">Kwoniella dejecticola CBS 10117</name>
    <dbReference type="NCBI Taxonomy" id="1296121"/>
    <lineage>
        <taxon>Eukaryota</taxon>
        <taxon>Fungi</taxon>
        <taxon>Dikarya</taxon>
        <taxon>Basidiomycota</taxon>
        <taxon>Agaricomycotina</taxon>
        <taxon>Tremellomycetes</taxon>
        <taxon>Tremellales</taxon>
        <taxon>Cryptococcaceae</taxon>
        <taxon>Kwoniella</taxon>
    </lineage>
</organism>
<evidence type="ECO:0000256" key="1">
    <source>
        <dbReference type="ARBA" id="ARBA00004123"/>
    </source>
</evidence>
<keyword evidence="16" id="KW-0479">Metal-binding</keyword>
<evidence type="ECO:0000313" key="20">
    <source>
        <dbReference type="EMBL" id="OBR81370.1"/>
    </source>
</evidence>
<feature type="compositionally biased region" description="Gly residues" evidence="18">
    <location>
        <begin position="1185"/>
        <end position="1196"/>
    </location>
</feature>
<sequence>MEAPDNCGVQQGVPALFRWLSKKYPKIVNKVVEETPKKVMTDDGIVEIPVDISKDFDGAPYVDNLYLDMNGIVHPCTHPEGKPAPETEEEMMVEIFNYTERVVNMTRPRKVLMMAIDGVAPRAKMNQQRSRRFRAAQEAADKAEEKREAIKMFEAMGHTVSEETQNQKHWDTNAITPGTPFMDLLSISLKYWVSHKLTTDPGWKNLKVILSDSSVPGEGEHKIMDWIRRQRSYPTWDANTSHVIYGLDADLIMLSLATHEPNFRVLREDVFAQGSKGPQPCKNCGQTGHLTANCIGEKKAKDPNVVEVAKPVDPKPFIFLDVACLREYLAVELNLPGVPFKFDLELAIDDWIFMIFFVGNDFLPHLPSLEIREGAIDVLLKIWRAELPRMGGYLTNHGKVNLDRAQIILEGLAKSEDEIFQKRKEDEERQENNNKRRRVDDHRRQNDAKARGNGQHTRFDDAPKGTMQLNGTEYVAVTPSATARGGPLHPSLPTRPGFDLVSKEEVNKKNDDELKKAMSSSASNSDIVKNRRAIRMANLSAAEALKAELMGENVESAEPENVTVENTEDEEKEQLLVGEAEDVLEQQGEDEGVDEEIIQPAVKSDEDEGEAPIGDETMEGDDNASPERPNKRKRNGSAEGDEESDGGSSSSSSSDEDDDDDDAPPNPEADQPVPKKKLKVNPDGTVDGYEDDVKLWEPGYRERYYEKKFGVSLTDTEFIDNITKSYMEGLCWVLEYYYQGVPAWDWFYPYHYAPFAQDFKNIDKFKIEFKQGMPFTPYAQLLGVFPAASRIHLPEPLQKLMIDEDSPILDFYPSDFEIDMNGKKMAWQGVALLPFIDQDKLLAALQSRIPLLTDDERRRNTHGDSVMFVSNQQEYGLSQACAELYGLRAKKQGQEEKLVPLEPQQTEGMTGSILPDSKYIPGTTFETPIPGIDECPDIENNESISVRYFFPRQAHPHRSIILSRFKPLPARLSESDRDWVRRGGGGGHHHRHGGPRHSGGGGDNRTGGPGMARGGYHQTPQSSLPQNRTANGYPKPSPGDLARHGAAPGGYHVPPPPRPVSAYGAPPSNYGYGGYGGAPSSGGYGGYGGYGGGGASHAPYAAQGGYGGYGNGSAYSAYNPPPPRSNPYAAPPPNAYGAPRPPYGARPPAPPPQNGYGGYGGAGAGGARGGYNPYGGSNGAYQPRNGGGGGGGGRRY</sequence>
<dbReference type="EC" id="3.1.13.-" evidence="15"/>
<dbReference type="FunFam" id="1.25.40.1050:FF:000002">
    <property type="entry name" value="5'-3' exoribonuclease"/>
    <property type="match status" value="1"/>
</dbReference>
<dbReference type="Pfam" id="PF03159">
    <property type="entry name" value="XRN_N"/>
    <property type="match status" value="1"/>
</dbReference>
<dbReference type="OrthoDB" id="372487at2759"/>
<feature type="compositionally biased region" description="Gly residues" evidence="18">
    <location>
        <begin position="1155"/>
        <end position="1178"/>
    </location>
</feature>
<dbReference type="Gene3D" id="1.25.40.1050">
    <property type="match status" value="1"/>
</dbReference>
<dbReference type="Pfam" id="PF17846">
    <property type="entry name" value="XRN_M"/>
    <property type="match status" value="2"/>
</dbReference>
<dbReference type="PIRSF" id="PIRSF037239">
    <property type="entry name" value="Exonuclease_Xrn2"/>
    <property type="match status" value="1"/>
</dbReference>
<evidence type="ECO:0000256" key="6">
    <source>
        <dbReference type="ARBA" id="ARBA00022722"/>
    </source>
</evidence>
<feature type="region of interest" description="Disordered" evidence="18">
    <location>
        <begin position="421"/>
        <end position="466"/>
    </location>
</feature>
<dbReference type="InterPro" id="IPR004859">
    <property type="entry name" value="Xrn1_N"/>
</dbReference>
<dbReference type="GO" id="GO:0000956">
    <property type="term" value="P:nuclear-transcribed mRNA catabolic process"/>
    <property type="evidence" value="ECO:0007669"/>
    <property type="project" value="TreeGrafter"/>
</dbReference>
<keyword evidence="3" id="KW-0806">Transcription termination</keyword>
<evidence type="ECO:0000256" key="2">
    <source>
        <dbReference type="ARBA" id="ARBA00006994"/>
    </source>
</evidence>
<keyword evidence="5 15" id="KW-0507">mRNA processing</keyword>
<evidence type="ECO:0000256" key="7">
    <source>
        <dbReference type="ARBA" id="ARBA00022801"/>
    </source>
</evidence>
<dbReference type="VEuPathDB" id="FungiDB:I303_08140"/>
<evidence type="ECO:0000313" key="21">
    <source>
        <dbReference type="EMBL" id="WWC63996.1"/>
    </source>
</evidence>
<comment type="subunit">
    <text evidence="14">Interacts with RAI1; the interaction is direct, stabilizes RAT1 protein structure and may stimulate its exoribonuclease activity. The interaction also stimulates RAI1 pyrophosphohydrolase activity, probably by recruiting it to mRNA substrates.</text>
</comment>
<dbReference type="GeneID" id="28971839"/>
<comment type="subcellular location">
    <subcellularLocation>
        <location evidence="1">Nucleus</location>
    </subcellularLocation>
</comment>
<feature type="region of interest" description="Disordered" evidence="18">
    <location>
        <begin position="585"/>
        <end position="684"/>
    </location>
</feature>
<dbReference type="GO" id="GO:0006397">
    <property type="term" value="P:mRNA processing"/>
    <property type="evidence" value="ECO:0007669"/>
    <property type="project" value="UniProtKB-UniRule"/>
</dbReference>
<dbReference type="InterPro" id="IPR041412">
    <property type="entry name" value="Xrn1_helical"/>
</dbReference>
<dbReference type="InterPro" id="IPR027073">
    <property type="entry name" value="5_3_exoribonuclease"/>
</dbReference>
<feature type="compositionally biased region" description="Pro residues" evidence="18">
    <location>
        <begin position="1122"/>
        <end position="1153"/>
    </location>
</feature>
<dbReference type="GO" id="GO:0006364">
    <property type="term" value="P:rRNA processing"/>
    <property type="evidence" value="ECO:0007669"/>
    <property type="project" value="UniProtKB-KW"/>
</dbReference>
<evidence type="ECO:0000259" key="19">
    <source>
        <dbReference type="PROSITE" id="PS50158"/>
    </source>
</evidence>
<evidence type="ECO:0000256" key="15">
    <source>
        <dbReference type="PIRNR" id="PIRNR037239"/>
    </source>
</evidence>